<reference evidence="3" key="1">
    <citation type="submission" date="2017-03" db="EMBL/GenBank/DDBJ databases">
        <title>Genomes of endolithic fungi from Antarctica.</title>
        <authorList>
            <person name="Coleine C."/>
            <person name="Masonjones S."/>
            <person name="Stajich J.E."/>
        </authorList>
    </citation>
    <scope>NUCLEOTIDE SEQUENCE [LARGE SCALE GENOMIC DNA]</scope>
    <source>
        <strain evidence="3">CCFEE 5527</strain>
    </source>
</reference>
<gene>
    <name evidence="2" type="ORF">B0A48_17310</name>
</gene>
<proteinExistence type="predicted"/>
<organism evidence="2 3">
    <name type="scientific">Cryoendolithus antarcticus</name>
    <dbReference type="NCBI Taxonomy" id="1507870"/>
    <lineage>
        <taxon>Eukaryota</taxon>
        <taxon>Fungi</taxon>
        <taxon>Dikarya</taxon>
        <taxon>Ascomycota</taxon>
        <taxon>Pezizomycotina</taxon>
        <taxon>Dothideomycetes</taxon>
        <taxon>Dothideomycetidae</taxon>
        <taxon>Cladosporiales</taxon>
        <taxon>Cladosporiaceae</taxon>
        <taxon>Cryoendolithus</taxon>
    </lineage>
</organism>
<feature type="region of interest" description="Disordered" evidence="1">
    <location>
        <begin position="297"/>
        <end position="340"/>
    </location>
</feature>
<evidence type="ECO:0000256" key="1">
    <source>
        <dbReference type="SAM" id="MobiDB-lite"/>
    </source>
</evidence>
<protein>
    <submittedName>
        <fullName evidence="2">Uncharacterized protein</fullName>
    </submittedName>
</protein>
<dbReference type="InParanoid" id="A0A1V8SCL3"/>
<name>A0A1V8SCL3_9PEZI</name>
<comment type="caution">
    <text evidence="2">The sequence shown here is derived from an EMBL/GenBank/DDBJ whole genome shotgun (WGS) entry which is preliminary data.</text>
</comment>
<evidence type="ECO:0000313" key="3">
    <source>
        <dbReference type="Proteomes" id="UP000192596"/>
    </source>
</evidence>
<dbReference type="Proteomes" id="UP000192596">
    <property type="component" value="Unassembled WGS sequence"/>
</dbReference>
<dbReference type="EMBL" id="NAJO01000063">
    <property type="protein sequence ID" value="OQN96670.1"/>
    <property type="molecule type" value="Genomic_DNA"/>
</dbReference>
<accession>A0A1V8SCL3</accession>
<evidence type="ECO:0000313" key="2">
    <source>
        <dbReference type="EMBL" id="OQN96670.1"/>
    </source>
</evidence>
<feature type="compositionally biased region" description="Acidic residues" evidence="1">
    <location>
        <begin position="313"/>
        <end position="325"/>
    </location>
</feature>
<sequence length="357" mass="38277">MGNLLSTLRSLFTKPAEDPNLLYAKSNWIDDLDALHHVNNDSGNGDFVPDGDVPAINHTWYLSSNNAAPSTATVISTANNSSITLLPTEVLRIILSPIITLNITATPAWQTLLDNGLYEIQEDRSTEVRRVNHIVSIAPSSNLRRVAMALFFEKTAHACFIDSTSTGVHLRGDFVETTLFRTHGRHLRVMLVIADATVIVAAVAKLGRIMTAHLQRIAAQALAQTVDSESDGMESEGSGEAVSPGHAAKLQRIAAEAFAQTAESGSEALGSEFSSGRAAPEYGVAAEALLQPVSNENAGFIGSEDSDEHAGDGEDDAERDNDEEEKDRSEELGDISPEQAAYLQRVAAAALAEMRED</sequence>
<dbReference type="AlphaFoldDB" id="A0A1V8SCL3"/>
<keyword evidence="3" id="KW-1185">Reference proteome</keyword>